<organism evidence="1 2">
    <name type="scientific">Streptomonospora algeriensis</name>
    <dbReference type="NCBI Taxonomy" id="995084"/>
    <lineage>
        <taxon>Bacteria</taxon>
        <taxon>Bacillati</taxon>
        <taxon>Actinomycetota</taxon>
        <taxon>Actinomycetes</taxon>
        <taxon>Streptosporangiales</taxon>
        <taxon>Nocardiopsidaceae</taxon>
        <taxon>Streptomonospora</taxon>
    </lineage>
</organism>
<evidence type="ECO:0000313" key="1">
    <source>
        <dbReference type="EMBL" id="MFD0804439.1"/>
    </source>
</evidence>
<accession>A0ABW3BNS0</accession>
<gene>
    <name evidence="1" type="ORF">ACFQZU_24400</name>
</gene>
<name>A0ABW3BNS0_9ACTN</name>
<sequence length="167" mass="17793">PAGPADWDEGALHEVDAAVALDGAPARTEVPFTLEAGECTEDGTRYRQERLDGAVVVETEPIEGPYGLVKARVRVENRTGRPEPRSPRPAVLRSSLVSAHTLLKAGGGASFVSLLEPPEWARAAVAACENTHTWPVLAGEPGRRDLMLSSPIILYDHPEIAAESPAD</sequence>
<reference evidence="2" key="1">
    <citation type="journal article" date="2019" name="Int. J. Syst. Evol. Microbiol.">
        <title>The Global Catalogue of Microorganisms (GCM) 10K type strain sequencing project: providing services to taxonomists for standard genome sequencing and annotation.</title>
        <authorList>
            <consortium name="The Broad Institute Genomics Platform"/>
            <consortium name="The Broad Institute Genome Sequencing Center for Infectious Disease"/>
            <person name="Wu L."/>
            <person name="Ma J."/>
        </authorList>
    </citation>
    <scope>NUCLEOTIDE SEQUENCE [LARGE SCALE GENOMIC DNA]</scope>
    <source>
        <strain evidence="2">CCUG 63369</strain>
    </source>
</reference>
<proteinExistence type="predicted"/>
<protein>
    <submittedName>
        <fullName evidence="1">Uncharacterized protein</fullName>
    </submittedName>
</protein>
<dbReference type="Proteomes" id="UP001596956">
    <property type="component" value="Unassembled WGS sequence"/>
</dbReference>
<feature type="non-terminal residue" evidence="1">
    <location>
        <position position="167"/>
    </location>
</feature>
<keyword evidence="2" id="KW-1185">Reference proteome</keyword>
<comment type="caution">
    <text evidence="1">The sequence shown here is derived from an EMBL/GenBank/DDBJ whole genome shotgun (WGS) entry which is preliminary data.</text>
</comment>
<feature type="non-terminal residue" evidence="1">
    <location>
        <position position="1"/>
    </location>
</feature>
<evidence type="ECO:0000313" key="2">
    <source>
        <dbReference type="Proteomes" id="UP001596956"/>
    </source>
</evidence>
<dbReference type="EMBL" id="JBHTHR010001668">
    <property type="protein sequence ID" value="MFD0804439.1"/>
    <property type="molecule type" value="Genomic_DNA"/>
</dbReference>